<evidence type="ECO:0000256" key="1">
    <source>
        <dbReference type="SAM" id="MobiDB-lite"/>
    </source>
</evidence>
<protein>
    <submittedName>
        <fullName evidence="2">Antigenic heat-stable protein</fullName>
    </submittedName>
</protein>
<proteinExistence type="predicted"/>
<sequence length="287" mass="31410">MKSLIISLADSEEPSLLFFIAATIDIDINLKADLSTPIRTESASVSLRSASFSLALARSLRLASSQRFTQFRRRRGALLPFIFLSYQFPVPSSLSRRLRRPTSPTDLMAEHVVAPEDVLESLMNDGTVDAIRMKVISQLKANEDMKRDTMVMVEQSKTLNTPGAEKQSKRDLFDALRRELETPVLEKASKAVWEIISGTDGLGKEITDTVEKVFLRLSGHAERPAAPVSTLNNPLQEENGDLGEPSTSSHRKRSFGDAEIHEGGDADALANGPGKRSAIESSESSGV</sequence>
<keyword evidence="3" id="KW-1185">Reference proteome</keyword>
<organism evidence="2 3">
    <name type="scientific">Rhynchospora pubera</name>
    <dbReference type="NCBI Taxonomy" id="906938"/>
    <lineage>
        <taxon>Eukaryota</taxon>
        <taxon>Viridiplantae</taxon>
        <taxon>Streptophyta</taxon>
        <taxon>Embryophyta</taxon>
        <taxon>Tracheophyta</taxon>
        <taxon>Spermatophyta</taxon>
        <taxon>Magnoliopsida</taxon>
        <taxon>Liliopsida</taxon>
        <taxon>Poales</taxon>
        <taxon>Cyperaceae</taxon>
        <taxon>Cyperoideae</taxon>
        <taxon>Rhynchosporeae</taxon>
        <taxon>Rhynchospora</taxon>
    </lineage>
</organism>
<reference evidence="2" key="1">
    <citation type="submission" date="2022-08" db="EMBL/GenBank/DDBJ databases">
        <authorList>
            <person name="Marques A."/>
        </authorList>
    </citation>
    <scope>NUCLEOTIDE SEQUENCE</scope>
    <source>
        <strain evidence="2">RhyPub2mFocal</strain>
        <tissue evidence="2">Leaves</tissue>
    </source>
</reference>
<name>A0AAV8HGE9_9POAL</name>
<evidence type="ECO:0000313" key="2">
    <source>
        <dbReference type="EMBL" id="KAJ4814328.1"/>
    </source>
</evidence>
<dbReference type="PANTHER" id="PTHR34356">
    <property type="entry name" value="ANTIGENIC HEAT-STABLE PROTEIN"/>
    <property type="match status" value="1"/>
</dbReference>
<dbReference type="PANTHER" id="PTHR34356:SF1">
    <property type="entry name" value="ANTIGENIC HEAT-STABLE PROTEIN"/>
    <property type="match status" value="1"/>
</dbReference>
<comment type="caution">
    <text evidence="2">The sequence shown here is derived from an EMBL/GenBank/DDBJ whole genome shotgun (WGS) entry which is preliminary data.</text>
</comment>
<dbReference type="AlphaFoldDB" id="A0AAV8HGE9"/>
<dbReference type="Proteomes" id="UP001140206">
    <property type="component" value="Chromosome 1"/>
</dbReference>
<accession>A0AAV8HGE9</accession>
<dbReference type="EMBL" id="JAMFTS010000001">
    <property type="protein sequence ID" value="KAJ4814328.1"/>
    <property type="molecule type" value="Genomic_DNA"/>
</dbReference>
<feature type="compositionally biased region" description="Basic and acidic residues" evidence="1">
    <location>
        <begin position="254"/>
        <end position="264"/>
    </location>
</feature>
<feature type="region of interest" description="Disordered" evidence="1">
    <location>
        <begin position="222"/>
        <end position="287"/>
    </location>
</feature>
<gene>
    <name evidence="2" type="ORF">LUZ62_026894</name>
</gene>
<evidence type="ECO:0000313" key="3">
    <source>
        <dbReference type="Proteomes" id="UP001140206"/>
    </source>
</evidence>